<keyword evidence="2" id="KW-0604">Photosystem II</keyword>
<dbReference type="PANTHER" id="PTHR47199">
    <property type="entry name" value="PHOTOSYSTEM II STABILITY/ASSEMBLY FACTOR HCF136, CHLOROPLASTIC"/>
    <property type="match status" value="1"/>
</dbReference>
<gene>
    <name evidence="4" type="ORF">CYMTET_24747</name>
</gene>
<evidence type="ECO:0000313" key="4">
    <source>
        <dbReference type="EMBL" id="KAK3266647.1"/>
    </source>
</evidence>
<name>A0AAE0FV96_9CHLO</name>
<dbReference type="Proteomes" id="UP001190700">
    <property type="component" value="Unassembled WGS sequence"/>
</dbReference>
<keyword evidence="1" id="KW-0602">Photosynthesis</keyword>
<keyword evidence="5" id="KW-1185">Reference proteome</keyword>
<dbReference type="Pfam" id="PF14870">
    <property type="entry name" value="PSII_BNR"/>
    <property type="match status" value="1"/>
</dbReference>
<dbReference type="Gene3D" id="2.130.10.10">
    <property type="entry name" value="YVTN repeat-like/Quinoprotein amine dehydrogenase"/>
    <property type="match status" value="1"/>
</dbReference>
<dbReference type="EMBL" id="LGRX02012915">
    <property type="protein sequence ID" value="KAK3266647.1"/>
    <property type="molecule type" value="Genomic_DNA"/>
</dbReference>
<dbReference type="SUPFAM" id="SSF110296">
    <property type="entry name" value="Oligoxyloglucan reducing end-specific cellobiohydrolase"/>
    <property type="match status" value="1"/>
</dbReference>
<protein>
    <recommendedName>
        <fullName evidence="3">Photosynthesis system II assembly factor Ycf48/Hcf136-like domain-containing protein</fullName>
    </recommendedName>
</protein>
<dbReference type="InterPro" id="IPR028203">
    <property type="entry name" value="PSII_CF48-like_dom"/>
</dbReference>
<evidence type="ECO:0000256" key="1">
    <source>
        <dbReference type="ARBA" id="ARBA00022531"/>
    </source>
</evidence>
<dbReference type="InterPro" id="IPR015943">
    <property type="entry name" value="WD40/YVTN_repeat-like_dom_sf"/>
</dbReference>
<organism evidence="4 5">
    <name type="scientific">Cymbomonas tetramitiformis</name>
    <dbReference type="NCBI Taxonomy" id="36881"/>
    <lineage>
        <taxon>Eukaryota</taxon>
        <taxon>Viridiplantae</taxon>
        <taxon>Chlorophyta</taxon>
        <taxon>Pyramimonadophyceae</taxon>
        <taxon>Pyramimonadales</taxon>
        <taxon>Pyramimonadaceae</taxon>
        <taxon>Cymbomonas</taxon>
    </lineage>
</organism>
<comment type="caution">
    <text evidence="4">The sequence shown here is derived from an EMBL/GenBank/DDBJ whole genome shotgun (WGS) entry which is preliminary data.</text>
</comment>
<evidence type="ECO:0000259" key="3">
    <source>
        <dbReference type="Pfam" id="PF14870"/>
    </source>
</evidence>
<dbReference type="AlphaFoldDB" id="A0AAE0FV96"/>
<dbReference type="GO" id="GO:0009523">
    <property type="term" value="C:photosystem II"/>
    <property type="evidence" value="ECO:0007669"/>
    <property type="project" value="UniProtKB-KW"/>
</dbReference>
<sequence length="389" mass="40604">MRIPPSLVVVRSSLSVSKDSKTDNHLNSLSLPAPGAGYAVGAQDTILRTVDYGETWTVGSSGLSRPCVSSGCVRYSWHGVSFHDRLVGWLVGSYGKVLQTVDGGDTWSPQTVLGMTAAGGEVVLRGVQALTAQKVVVVGDRGTLLRTGDAGRSWELAASRTAESLRAVHFVNETWGWVVGDLNDRVLHTKVAIPLSAVHKSQGCTYGEATKVVRTDAKGRGHGASGTRKVSRAWRIWNAQGVLGLWGVVKSYVTELVGGLGGCWPGWGFSWGFQGPISGGGSLQGLAGVFFVDASQGWVVGGEGNAWMASTRDGGASWQASEICAEAGPLLAVTANAGTGYGFAGSVAGKVCWSLEMGQQLGGVLTAAAGALRAFAEWEARFPMVVRPP</sequence>
<evidence type="ECO:0000256" key="2">
    <source>
        <dbReference type="ARBA" id="ARBA00023276"/>
    </source>
</evidence>
<reference evidence="4 5" key="1">
    <citation type="journal article" date="2015" name="Genome Biol. Evol.">
        <title>Comparative Genomics of a Bacterivorous Green Alga Reveals Evolutionary Causalities and Consequences of Phago-Mixotrophic Mode of Nutrition.</title>
        <authorList>
            <person name="Burns J.A."/>
            <person name="Paasch A."/>
            <person name="Narechania A."/>
            <person name="Kim E."/>
        </authorList>
    </citation>
    <scope>NUCLEOTIDE SEQUENCE [LARGE SCALE GENOMIC DNA]</scope>
    <source>
        <strain evidence="4 5">PLY_AMNH</strain>
    </source>
</reference>
<feature type="domain" description="Photosynthesis system II assembly factor Ycf48/Hcf136-like" evidence="3">
    <location>
        <begin position="79"/>
        <end position="155"/>
    </location>
</feature>
<dbReference type="GO" id="GO:0015979">
    <property type="term" value="P:photosynthesis"/>
    <property type="evidence" value="ECO:0007669"/>
    <property type="project" value="UniProtKB-KW"/>
</dbReference>
<proteinExistence type="predicted"/>
<dbReference type="PANTHER" id="PTHR47199:SF2">
    <property type="entry name" value="PHOTOSYSTEM II STABILITY_ASSEMBLY FACTOR HCF136, CHLOROPLASTIC"/>
    <property type="match status" value="1"/>
</dbReference>
<accession>A0AAE0FV96</accession>
<evidence type="ECO:0000313" key="5">
    <source>
        <dbReference type="Proteomes" id="UP001190700"/>
    </source>
</evidence>